<organism evidence="1 2">
    <name type="scientific">Ferrimicrobium acidiphilum DSM 19497</name>
    <dbReference type="NCBI Taxonomy" id="1121877"/>
    <lineage>
        <taxon>Bacteria</taxon>
        <taxon>Bacillati</taxon>
        <taxon>Actinomycetota</taxon>
        <taxon>Acidimicrobiia</taxon>
        <taxon>Acidimicrobiales</taxon>
        <taxon>Acidimicrobiaceae</taxon>
        <taxon>Ferrimicrobium</taxon>
    </lineage>
</organism>
<sequence length="99" mass="11237">MIDHVQQKMVFLLCRFVVMPSYEINSTTLLRVGEWENPREHNQTRARGVSPGGEAGRIGYPRREAIVGLVCVTMAYRASHREVEASLCLLPRVLTPSKR</sequence>
<accession>A0A0D8FSD2</accession>
<comment type="caution">
    <text evidence="1">The sequence shown here is derived from an EMBL/GenBank/DDBJ whole genome shotgun (WGS) entry which is preliminary data.</text>
</comment>
<proteinExistence type="predicted"/>
<protein>
    <submittedName>
        <fullName evidence="1">Uncharacterized protein</fullName>
    </submittedName>
</protein>
<gene>
    <name evidence="1" type="ORF">FEAC_24040</name>
</gene>
<evidence type="ECO:0000313" key="1">
    <source>
        <dbReference type="EMBL" id="KJE75844.1"/>
    </source>
</evidence>
<dbReference type="AlphaFoldDB" id="A0A0D8FSD2"/>
<dbReference type="Proteomes" id="UP000032336">
    <property type="component" value="Unassembled WGS sequence"/>
</dbReference>
<keyword evidence="2" id="KW-1185">Reference proteome</keyword>
<dbReference type="EMBL" id="JXUW01000027">
    <property type="protein sequence ID" value="KJE75844.1"/>
    <property type="molecule type" value="Genomic_DNA"/>
</dbReference>
<name>A0A0D8FSD2_9ACTN</name>
<evidence type="ECO:0000313" key="2">
    <source>
        <dbReference type="Proteomes" id="UP000032336"/>
    </source>
</evidence>
<reference evidence="1 2" key="1">
    <citation type="submission" date="2015-01" db="EMBL/GenBank/DDBJ databases">
        <title>Draft genome of the acidophilic iron oxidizer Ferrimicrobium acidiphilum strain T23.</title>
        <authorList>
            <person name="Poehlein A."/>
            <person name="Eisen S."/>
            <person name="Schloemann M."/>
            <person name="Johnson B.D."/>
            <person name="Daniel R."/>
            <person name="Muehling M."/>
        </authorList>
    </citation>
    <scope>NUCLEOTIDE SEQUENCE [LARGE SCALE GENOMIC DNA]</scope>
    <source>
        <strain evidence="1 2">T23</strain>
    </source>
</reference>